<reference evidence="2 3" key="1">
    <citation type="journal article" date="2016" name="Nat. Commun.">
        <title>Thousands of microbial genomes shed light on interconnected biogeochemical processes in an aquifer system.</title>
        <authorList>
            <person name="Anantharaman K."/>
            <person name="Brown C.T."/>
            <person name="Hug L.A."/>
            <person name="Sharon I."/>
            <person name="Castelle C.J."/>
            <person name="Probst A.J."/>
            <person name="Thomas B.C."/>
            <person name="Singh A."/>
            <person name="Wilkins M.J."/>
            <person name="Karaoz U."/>
            <person name="Brodie E.L."/>
            <person name="Williams K.H."/>
            <person name="Hubbard S.S."/>
            <person name="Banfield J.F."/>
        </authorList>
    </citation>
    <scope>NUCLEOTIDE SEQUENCE [LARGE SCALE GENOMIC DNA]</scope>
</reference>
<dbReference type="Proteomes" id="UP000176634">
    <property type="component" value="Unassembled WGS sequence"/>
</dbReference>
<name>A0A1F6PAR8_9BACT</name>
<keyword evidence="1" id="KW-1133">Transmembrane helix</keyword>
<keyword evidence="1" id="KW-0812">Transmembrane</keyword>
<evidence type="ECO:0000313" key="2">
    <source>
        <dbReference type="EMBL" id="OGH93271.1"/>
    </source>
</evidence>
<organism evidence="2 3">
    <name type="scientific">Candidatus Magasanikbacteria bacterium RIFOXYD1_FULL_40_23</name>
    <dbReference type="NCBI Taxonomy" id="1798705"/>
    <lineage>
        <taxon>Bacteria</taxon>
        <taxon>Candidatus Magasanikiibacteriota</taxon>
    </lineage>
</organism>
<accession>A0A1F6PAR8</accession>
<keyword evidence="1" id="KW-0472">Membrane</keyword>
<dbReference type="AlphaFoldDB" id="A0A1F6PAR8"/>
<comment type="caution">
    <text evidence="2">The sequence shown here is derived from an EMBL/GenBank/DDBJ whole genome shotgun (WGS) entry which is preliminary data.</text>
</comment>
<sequence>MLSDYNPTIRRCKNYLKTFLYSLFLFAISLGITYFLCPFTAKIFCYIGGPRECSGGFSSIDFSPVIGILLNYLFFIPLLFIVFGDKNKYWWIGVTQFLMFLFLIRVFYSPVYFLAGIFNLLPFILSIFLGVALGLIIVKIKNIVLKNKMKSTVKK</sequence>
<dbReference type="EMBL" id="MFRA01000001">
    <property type="protein sequence ID" value="OGH93271.1"/>
    <property type="molecule type" value="Genomic_DNA"/>
</dbReference>
<evidence type="ECO:0000256" key="1">
    <source>
        <dbReference type="SAM" id="Phobius"/>
    </source>
</evidence>
<dbReference type="STRING" id="1798705.A2563_01550"/>
<evidence type="ECO:0000313" key="3">
    <source>
        <dbReference type="Proteomes" id="UP000176634"/>
    </source>
</evidence>
<protein>
    <submittedName>
        <fullName evidence="2">Uncharacterized protein</fullName>
    </submittedName>
</protein>
<proteinExistence type="predicted"/>
<gene>
    <name evidence="2" type="ORF">A2563_01550</name>
</gene>
<feature type="transmembrane region" description="Helical" evidence="1">
    <location>
        <begin position="64"/>
        <end position="82"/>
    </location>
</feature>
<feature type="transmembrane region" description="Helical" evidence="1">
    <location>
        <begin position="120"/>
        <end position="140"/>
    </location>
</feature>
<feature type="transmembrane region" description="Helical" evidence="1">
    <location>
        <begin position="89"/>
        <end position="108"/>
    </location>
</feature>
<feature type="transmembrane region" description="Helical" evidence="1">
    <location>
        <begin position="20"/>
        <end position="44"/>
    </location>
</feature>